<dbReference type="InterPro" id="IPR036047">
    <property type="entry name" value="F-box-like_dom_sf"/>
</dbReference>
<dbReference type="InterPro" id="IPR013187">
    <property type="entry name" value="F-box-assoc_dom_typ3"/>
</dbReference>
<evidence type="ECO:0000259" key="2">
    <source>
        <dbReference type="SMART" id="SM00256"/>
    </source>
</evidence>
<organism evidence="3 4">
    <name type="scientific">Eutrema salsugineum</name>
    <name type="common">Saltwater cress</name>
    <name type="synonym">Sisymbrium salsugineum</name>
    <dbReference type="NCBI Taxonomy" id="72664"/>
    <lineage>
        <taxon>Eukaryota</taxon>
        <taxon>Viridiplantae</taxon>
        <taxon>Streptophyta</taxon>
        <taxon>Embryophyta</taxon>
        <taxon>Tracheophyta</taxon>
        <taxon>Spermatophyta</taxon>
        <taxon>Magnoliopsida</taxon>
        <taxon>eudicotyledons</taxon>
        <taxon>Gunneridae</taxon>
        <taxon>Pentapetalae</taxon>
        <taxon>rosids</taxon>
        <taxon>malvids</taxon>
        <taxon>Brassicales</taxon>
        <taxon>Brassicaceae</taxon>
        <taxon>Eutremeae</taxon>
        <taxon>Eutrema</taxon>
    </lineage>
</organism>
<dbReference type="OMA" id="FRIWNPS"/>
<dbReference type="Gramene" id="ESQ34010">
    <property type="protein sequence ID" value="ESQ34010"/>
    <property type="gene ID" value="EUTSA_v10009752mg"/>
</dbReference>
<dbReference type="OrthoDB" id="1037539at2759"/>
<evidence type="ECO:0000256" key="1">
    <source>
        <dbReference type="SAM" id="MobiDB-lite"/>
    </source>
</evidence>
<dbReference type="NCBIfam" id="TIGR01640">
    <property type="entry name" value="F_box_assoc_1"/>
    <property type="match status" value="1"/>
</dbReference>
<sequence>MDEEDQKEKIQRATHDDDDDDRSQTDHIPLDLTLEILSRLPAKSILKSRCVSKLWSSFTKLPSFISNFASRSSSRPPRLLVTLSTESNDFVFSFPQHQNPDGSYPQVYSESVQGLFLLQGFKIRNPSLRRLWTLPHPTPNIPSHDNWMSYLGFDPLEGKHKVLCVSHKESQQPRVITLGAQDQSWRIITKGVPRHCPISGDHGRCFNGILYYIARLVGVNDHPIIMSFDVKSEKFFKPIKYPTTYTRLSLVPCVMPYEGRLALVEYSINIDLYVSKDANGDEWTCKRFIRLPPSRERGVYLYFKGITDAGELVFAPCRVFESFYVLYFNPRRNSIREALFERIVGKEFRQRYGLSKKYTFKTTVFPNHIESLVSL</sequence>
<dbReference type="Proteomes" id="UP000030689">
    <property type="component" value="Unassembled WGS sequence"/>
</dbReference>
<dbReference type="KEGG" id="eus:EUTSA_v10009752mg"/>
<feature type="region of interest" description="Disordered" evidence="1">
    <location>
        <begin position="1"/>
        <end position="25"/>
    </location>
</feature>
<evidence type="ECO:0000313" key="4">
    <source>
        <dbReference type="Proteomes" id="UP000030689"/>
    </source>
</evidence>
<keyword evidence="4" id="KW-1185">Reference proteome</keyword>
<dbReference type="SMART" id="SM00256">
    <property type="entry name" value="FBOX"/>
    <property type="match status" value="1"/>
</dbReference>
<dbReference type="InterPro" id="IPR017451">
    <property type="entry name" value="F-box-assoc_interact_dom"/>
</dbReference>
<dbReference type="AlphaFoldDB" id="V4K8S9"/>
<gene>
    <name evidence="3" type="ORF">EUTSA_v10009752mg</name>
</gene>
<feature type="compositionally biased region" description="Basic and acidic residues" evidence="1">
    <location>
        <begin position="1"/>
        <end position="15"/>
    </location>
</feature>
<proteinExistence type="predicted"/>
<feature type="domain" description="F-box" evidence="2">
    <location>
        <begin position="28"/>
        <end position="68"/>
    </location>
</feature>
<dbReference type="PANTHER" id="PTHR31111">
    <property type="entry name" value="BNAA05G37150D PROTEIN-RELATED"/>
    <property type="match status" value="1"/>
</dbReference>
<evidence type="ECO:0000313" key="3">
    <source>
        <dbReference type="EMBL" id="ESQ34010.1"/>
    </source>
</evidence>
<name>V4K8S9_EUTSA</name>
<accession>V4K8S9</accession>
<protein>
    <recommendedName>
        <fullName evidence="2">F-box domain-containing protein</fullName>
    </recommendedName>
</protein>
<dbReference type="Pfam" id="PF00646">
    <property type="entry name" value="F-box"/>
    <property type="match status" value="1"/>
</dbReference>
<dbReference type="Gene3D" id="1.20.1280.50">
    <property type="match status" value="1"/>
</dbReference>
<dbReference type="PANTHER" id="PTHR31111:SF132">
    <property type="entry name" value="F-BOX ASSOCIATED UBIQUITINATION EFFECTOR FAMILY PROTEIN-RELATED"/>
    <property type="match status" value="1"/>
</dbReference>
<reference evidence="3 4" key="1">
    <citation type="journal article" date="2013" name="Front. Plant Sci.">
        <title>The Reference Genome of the Halophytic Plant Eutrema salsugineum.</title>
        <authorList>
            <person name="Yang R."/>
            <person name="Jarvis D.E."/>
            <person name="Chen H."/>
            <person name="Beilstein M.A."/>
            <person name="Grimwood J."/>
            <person name="Jenkins J."/>
            <person name="Shu S."/>
            <person name="Prochnik S."/>
            <person name="Xin M."/>
            <person name="Ma C."/>
            <person name="Schmutz J."/>
            <person name="Wing R.A."/>
            <person name="Mitchell-Olds T."/>
            <person name="Schumaker K.S."/>
            <person name="Wang X."/>
        </authorList>
    </citation>
    <scope>NUCLEOTIDE SEQUENCE [LARGE SCALE GENOMIC DNA]</scope>
</reference>
<dbReference type="InterPro" id="IPR001810">
    <property type="entry name" value="F-box_dom"/>
</dbReference>
<dbReference type="EMBL" id="KI517683">
    <property type="protein sequence ID" value="ESQ34010.1"/>
    <property type="molecule type" value="Genomic_DNA"/>
</dbReference>
<dbReference type="Pfam" id="PF08268">
    <property type="entry name" value="FBA_3"/>
    <property type="match status" value="1"/>
</dbReference>
<dbReference type="SUPFAM" id="SSF81383">
    <property type="entry name" value="F-box domain"/>
    <property type="match status" value="1"/>
</dbReference>